<sequence length="268" mass="28593">MSPLATGQSATLATADHDGVLVVALDRPPANAMNRQLIHDLAGLFEHLRARPDAPPIVLTGQGERFFSAGGDIKELEGAHAGEIEIRMREFHALLVAMDRYPRPVVSAINGHCVGGGMEVAVFSDSVLAVSSARFGFPEINHGLLPADKGIQRANQVLGVRVTRRIILSGELFDAQHALDIGLVDELVTDPGELIPVAVATARTAGSKAPVLYGALKSSVNDADDVRDEASLQRTLRAAAAYFDDPVARELRQRWSGRRAPAAKVQSC</sequence>
<protein>
    <submittedName>
        <fullName evidence="2">Enoyl-CoA hydratase</fullName>
    </submittedName>
</protein>
<reference evidence="2 3" key="1">
    <citation type="journal article" date="2019" name="Emerg. Microbes Infect.">
        <title>Comprehensive subspecies identification of 175 nontuberculous mycobacteria species based on 7547 genomic profiles.</title>
        <authorList>
            <person name="Matsumoto Y."/>
            <person name="Kinjo T."/>
            <person name="Motooka D."/>
            <person name="Nabeya D."/>
            <person name="Jung N."/>
            <person name="Uechi K."/>
            <person name="Horii T."/>
            <person name="Iida T."/>
            <person name="Fujita J."/>
            <person name="Nakamura S."/>
        </authorList>
    </citation>
    <scope>NUCLEOTIDE SEQUENCE [LARGE SCALE GENOMIC DNA]</scope>
    <source>
        <strain evidence="2 3">JCM 12375</strain>
    </source>
</reference>
<dbReference type="InterPro" id="IPR001753">
    <property type="entry name" value="Enoyl-CoA_hydra/iso"/>
</dbReference>
<dbReference type="PANTHER" id="PTHR11941">
    <property type="entry name" value="ENOYL-COA HYDRATASE-RELATED"/>
    <property type="match status" value="1"/>
</dbReference>
<dbReference type="SUPFAM" id="SSF52096">
    <property type="entry name" value="ClpP/crotonase"/>
    <property type="match status" value="1"/>
</dbReference>
<dbReference type="InterPro" id="IPR029045">
    <property type="entry name" value="ClpP/crotonase-like_dom_sf"/>
</dbReference>
<evidence type="ECO:0000313" key="3">
    <source>
        <dbReference type="Proteomes" id="UP000465622"/>
    </source>
</evidence>
<dbReference type="PANTHER" id="PTHR11941:SF54">
    <property type="entry name" value="ENOYL-COA HYDRATASE, MITOCHONDRIAL"/>
    <property type="match status" value="1"/>
</dbReference>
<accession>A0ABN5Y5K1</accession>
<dbReference type="Pfam" id="PF00378">
    <property type="entry name" value="ECH_1"/>
    <property type="match status" value="1"/>
</dbReference>
<organism evidence="2 3">
    <name type="scientific">Mycolicibacterium mageritense</name>
    <name type="common">Mycobacterium mageritense</name>
    <dbReference type="NCBI Taxonomy" id="53462"/>
    <lineage>
        <taxon>Bacteria</taxon>
        <taxon>Bacillati</taxon>
        <taxon>Actinomycetota</taxon>
        <taxon>Actinomycetes</taxon>
        <taxon>Mycobacteriales</taxon>
        <taxon>Mycobacteriaceae</taxon>
        <taxon>Mycolicibacterium</taxon>
    </lineage>
</organism>
<dbReference type="RefSeq" id="WP_036433053.1">
    <property type="nucleotide sequence ID" value="NZ_AP022567.1"/>
</dbReference>
<dbReference type="EMBL" id="AP022567">
    <property type="protein sequence ID" value="BBX32344.1"/>
    <property type="molecule type" value="Genomic_DNA"/>
</dbReference>
<proteinExistence type="predicted"/>
<keyword evidence="3" id="KW-1185">Reference proteome</keyword>
<dbReference type="Proteomes" id="UP000465622">
    <property type="component" value="Chromosome"/>
</dbReference>
<keyword evidence="1" id="KW-0443">Lipid metabolism</keyword>
<evidence type="ECO:0000313" key="2">
    <source>
        <dbReference type="EMBL" id="BBX32344.1"/>
    </source>
</evidence>
<dbReference type="Gene3D" id="3.90.226.10">
    <property type="entry name" value="2-enoyl-CoA Hydratase, Chain A, domain 1"/>
    <property type="match status" value="1"/>
</dbReference>
<name>A0ABN5Y5K1_MYCME</name>
<gene>
    <name evidence="2" type="primary">fadB</name>
    <name evidence="2" type="ORF">MMAGJ_16260</name>
</gene>
<evidence type="ECO:0000256" key="1">
    <source>
        <dbReference type="ARBA" id="ARBA00023098"/>
    </source>
</evidence>
<dbReference type="CDD" id="cd06558">
    <property type="entry name" value="crotonase-like"/>
    <property type="match status" value="1"/>
</dbReference>